<gene>
    <name evidence="3" type="ORF">Amon01_000680300</name>
</gene>
<reference evidence="3" key="1">
    <citation type="submission" date="2023-04" db="EMBL/GenBank/DDBJ databases">
        <title>Ambrosiozyma monospora NBRC 1965.</title>
        <authorList>
            <person name="Ichikawa N."/>
            <person name="Sato H."/>
            <person name="Tonouchi N."/>
        </authorList>
    </citation>
    <scope>NUCLEOTIDE SEQUENCE</scope>
    <source>
        <strain evidence="3">NBRC 1965</strain>
    </source>
</reference>
<dbReference type="InterPro" id="IPR016163">
    <property type="entry name" value="Ald_DH_C"/>
</dbReference>
<dbReference type="InterPro" id="IPR015590">
    <property type="entry name" value="Aldehyde_DH_dom"/>
</dbReference>
<keyword evidence="4" id="KW-1185">Reference proteome</keyword>
<dbReference type="Proteomes" id="UP001165063">
    <property type="component" value="Unassembled WGS sequence"/>
</dbReference>
<accession>A0A9W7DJ25</accession>
<dbReference type="AlphaFoldDB" id="A0A9W7DJ25"/>
<dbReference type="InterPro" id="IPR016161">
    <property type="entry name" value="Ald_DH/histidinol_DH"/>
</dbReference>
<comment type="caution">
    <text evidence="3">The sequence shown here is derived from an EMBL/GenBank/DDBJ whole genome shotgun (WGS) entry which is preliminary data.</text>
</comment>
<dbReference type="FunFam" id="3.40.605.10:FF:000026">
    <property type="entry name" value="Aldehyde dehydrogenase, putative"/>
    <property type="match status" value="1"/>
</dbReference>
<feature type="domain" description="Aldehyde dehydrogenase" evidence="2">
    <location>
        <begin position="7"/>
        <end position="74"/>
    </location>
</feature>
<sequence length="83" mass="9249">MKFSVLDFGLGSGIHTEDINKAIYVADRLEAGSVWINTYNDFHQNMPFGGYKQSGIGREMGAEALDNFTQPKAVRIKIKTPKI</sequence>
<protein>
    <submittedName>
        <fullName evidence="3">Unnamed protein product</fullName>
    </submittedName>
</protein>
<dbReference type="InterPro" id="IPR016162">
    <property type="entry name" value="Ald_DH_N"/>
</dbReference>
<dbReference type="PANTHER" id="PTHR11699">
    <property type="entry name" value="ALDEHYDE DEHYDROGENASE-RELATED"/>
    <property type="match status" value="1"/>
</dbReference>
<organism evidence="3 4">
    <name type="scientific">Ambrosiozyma monospora</name>
    <name type="common">Yeast</name>
    <name type="synonym">Endomycopsis monosporus</name>
    <dbReference type="NCBI Taxonomy" id="43982"/>
    <lineage>
        <taxon>Eukaryota</taxon>
        <taxon>Fungi</taxon>
        <taxon>Dikarya</taxon>
        <taxon>Ascomycota</taxon>
        <taxon>Saccharomycotina</taxon>
        <taxon>Pichiomycetes</taxon>
        <taxon>Pichiales</taxon>
        <taxon>Pichiaceae</taxon>
        <taxon>Ambrosiozyma</taxon>
    </lineage>
</organism>
<evidence type="ECO:0000313" key="3">
    <source>
        <dbReference type="EMBL" id="GMG45088.1"/>
    </source>
</evidence>
<dbReference type="SUPFAM" id="SSF53720">
    <property type="entry name" value="ALDH-like"/>
    <property type="match status" value="1"/>
</dbReference>
<dbReference type="Gene3D" id="3.40.605.10">
    <property type="entry name" value="Aldehyde Dehydrogenase, Chain A, domain 1"/>
    <property type="match status" value="1"/>
</dbReference>
<evidence type="ECO:0000256" key="1">
    <source>
        <dbReference type="ARBA" id="ARBA00009986"/>
    </source>
</evidence>
<comment type="similarity">
    <text evidence="1">Belongs to the aldehyde dehydrogenase family.</text>
</comment>
<dbReference type="Gene3D" id="3.40.309.10">
    <property type="entry name" value="Aldehyde Dehydrogenase, Chain A, domain 2"/>
    <property type="match status" value="1"/>
</dbReference>
<proteinExistence type="inferred from homology"/>
<dbReference type="GO" id="GO:0046394">
    <property type="term" value="P:carboxylic acid biosynthetic process"/>
    <property type="evidence" value="ECO:0007669"/>
    <property type="project" value="UniProtKB-ARBA"/>
</dbReference>
<evidence type="ECO:0000313" key="4">
    <source>
        <dbReference type="Proteomes" id="UP001165063"/>
    </source>
</evidence>
<dbReference type="OrthoDB" id="4088925at2759"/>
<dbReference type="Pfam" id="PF00171">
    <property type="entry name" value="Aldedh"/>
    <property type="match status" value="1"/>
</dbReference>
<name>A0A9W7DJ25_AMBMO</name>
<dbReference type="GO" id="GO:0004030">
    <property type="term" value="F:aldehyde dehydrogenase [NAD(P)+] activity"/>
    <property type="evidence" value="ECO:0007669"/>
    <property type="project" value="UniProtKB-ARBA"/>
</dbReference>
<evidence type="ECO:0000259" key="2">
    <source>
        <dbReference type="Pfam" id="PF00171"/>
    </source>
</evidence>
<dbReference type="EMBL" id="BSXU01004532">
    <property type="protein sequence ID" value="GMG45088.1"/>
    <property type="molecule type" value="Genomic_DNA"/>
</dbReference>